<evidence type="ECO:0000256" key="1">
    <source>
        <dbReference type="SAM" id="MobiDB-lite"/>
    </source>
</evidence>
<feature type="chain" id="PRO_5037825716" evidence="3">
    <location>
        <begin position="24"/>
        <end position="246"/>
    </location>
</feature>
<feature type="compositionally biased region" description="Low complexity" evidence="1">
    <location>
        <begin position="164"/>
        <end position="177"/>
    </location>
</feature>
<keyword evidence="2" id="KW-1133">Transmembrane helix</keyword>
<reference evidence="4" key="2">
    <citation type="submission" date="2020-09" db="EMBL/GenBank/DDBJ databases">
        <authorList>
            <person name="Sun Q."/>
            <person name="Zhou Y."/>
        </authorList>
    </citation>
    <scope>NUCLEOTIDE SEQUENCE</scope>
    <source>
        <strain evidence="4">CGMCC 4.7368</strain>
    </source>
</reference>
<gene>
    <name evidence="4" type="ORF">GCM10012289_66670</name>
</gene>
<evidence type="ECO:0000313" key="4">
    <source>
        <dbReference type="EMBL" id="GGO80307.1"/>
    </source>
</evidence>
<accession>A0A918DQR1</accession>
<organism evidence="4 5">
    <name type="scientific">Nonomuraea cavernae</name>
    <dbReference type="NCBI Taxonomy" id="2045107"/>
    <lineage>
        <taxon>Bacteria</taxon>
        <taxon>Bacillati</taxon>
        <taxon>Actinomycetota</taxon>
        <taxon>Actinomycetes</taxon>
        <taxon>Streptosporangiales</taxon>
        <taxon>Streptosporangiaceae</taxon>
        <taxon>Nonomuraea</taxon>
    </lineage>
</organism>
<comment type="caution">
    <text evidence="4">The sequence shown here is derived from an EMBL/GenBank/DDBJ whole genome shotgun (WGS) entry which is preliminary data.</text>
</comment>
<feature type="compositionally biased region" description="Basic and acidic residues" evidence="1">
    <location>
        <begin position="229"/>
        <end position="246"/>
    </location>
</feature>
<evidence type="ECO:0000256" key="3">
    <source>
        <dbReference type="SAM" id="SignalP"/>
    </source>
</evidence>
<dbReference type="RefSeq" id="WP_189128191.1">
    <property type="nucleotide sequence ID" value="NZ_BMNH01000031.1"/>
</dbReference>
<proteinExistence type="predicted"/>
<evidence type="ECO:0000256" key="2">
    <source>
        <dbReference type="SAM" id="Phobius"/>
    </source>
</evidence>
<feature type="region of interest" description="Disordered" evidence="1">
    <location>
        <begin position="147"/>
        <end position="196"/>
    </location>
</feature>
<sequence>MKRIVTILVAVAALAAGALPVSAAGNWAVTYLDPMPERFAPGTTYTLGFWVLQHGSHPYEGDLGETGLRLTGDGGKELTFRGTPLPERGHYVTAIAVPEGSWRVEGVQGRFEPYLVGTLSVPGGLEVRPVTGDVVMRVGKDYWGDIRPPGFSRDGQPPKAAAVPSAGTQATAPAAGPAAPPATAPAAPAVAASPPGGQSGVPGYALLIAAAGGALLALAASRLSRRGRREPEPPVDERRDTLAFPG</sequence>
<evidence type="ECO:0000313" key="5">
    <source>
        <dbReference type="Proteomes" id="UP000646523"/>
    </source>
</evidence>
<reference evidence="4" key="1">
    <citation type="journal article" date="2014" name="Int. J. Syst. Evol. Microbiol.">
        <title>Complete genome sequence of Corynebacterium casei LMG S-19264T (=DSM 44701T), isolated from a smear-ripened cheese.</title>
        <authorList>
            <consortium name="US DOE Joint Genome Institute (JGI-PGF)"/>
            <person name="Walter F."/>
            <person name="Albersmeier A."/>
            <person name="Kalinowski J."/>
            <person name="Ruckert C."/>
        </authorList>
    </citation>
    <scope>NUCLEOTIDE SEQUENCE</scope>
    <source>
        <strain evidence="4">CGMCC 4.7368</strain>
    </source>
</reference>
<dbReference type="EMBL" id="BMNH01000031">
    <property type="protein sequence ID" value="GGO80307.1"/>
    <property type="molecule type" value="Genomic_DNA"/>
</dbReference>
<feature type="transmembrane region" description="Helical" evidence="2">
    <location>
        <begin position="201"/>
        <end position="220"/>
    </location>
</feature>
<dbReference type="AlphaFoldDB" id="A0A918DQR1"/>
<keyword evidence="2" id="KW-0812">Transmembrane</keyword>
<protein>
    <submittedName>
        <fullName evidence="4">Uncharacterized protein</fullName>
    </submittedName>
</protein>
<feature type="region of interest" description="Disordered" evidence="1">
    <location>
        <begin position="222"/>
        <end position="246"/>
    </location>
</feature>
<keyword evidence="2" id="KW-0472">Membrane</keyword>
<keyword evidence="5" id="KW-1185">Reference proteome</keyword>
<feature type="compositionally biased region" description="Low complexity" evidence="1">
    <location>
        <begin position="184"/>
        <end position="196"/>
    </location>
</feature>
<feature type="signal peptide" evidence="3">
    <location>
        <begin position="1"/>
        <end position="23"/>
    </location>
</feature>
<dbReference type="Proteomes" id="UP000646523">
    <property type="component" value="Unassembled WGS sequence"/>
</dbReference>
<name>A0A918DQR1_9ACTN</name>
<keyword evidence="3" id="KW-0732">Signal</keyword>